<keyword evidence="7 13" id="KW-0812">Transmembrane</keyword>
<organism evidence="17 18">
    <name type="scientific">Variovorax defluvii</name>
    <dbReference type="NCBI Taxonomy" id="913761"/>
    <lineage>
        <taxon>Bacteria</taxon>
        <taxon>Pseudomonadati</taxon>
        <taxon>Pseudomonadota</taxon>
        <taxon>Betaproteobacteria</taxon>
        <taxon>Burkholderiales</taxon>
        <taxon>Comamonadaceae</taxon>
        <taxon>Variovorax</taxon>
    </lineage>
</organism>
<feature type="domain" description="Response regulatory" evidence="15">
    <location>
        <begin position="810"/>
        <end position="926"/>
    </location>
</feature>
<dbReference type="InterPro" id="IPR036890">
    <property type="entry name" value="HATPase_C_sf"/>
</dbReference>
<evidence type="ECO:0000259" key="16">
    <source>
        <dbReference type="PROSITE" id="PS50885"/>
    </source>
</evidence>
<dbReference type="Gene3D" id="3.30.450.40">
    <property type="match status" value="1"/>
</dbReference>
<dbReference type="SUPFAM" id="SSF47384">
    <property type="entry name" value="Homodimeric domain of signal transducing histidine kinase"/>
    <property type="match status" value="1"/>
</dbReference>
<evidence type="ECO:0000256" key="7">
    <source>
        <dbReference type="ARBA" id="ARBA00022692"/>
    </source>
</evidence>
<dbReference type="PANTHER" id="PTHR43547:SF2">
    <property type="entry name" value="HYBRID SIGNAL TRANSDUCTION HISTIDINE KINASE C"/>
    <property type="match status" value="1"/>
</dbReference>
<gene>
    <name evidence="17" type="ORF">GCM10023165_13860</name>
</gene>
<dbReference type="InterPro" id="IPR003660">
    <property type="entry name" value="HAMP_dom"/>
</dbReference>
<evidence type="ECO:0000256" key="3">
    <source>
        <dbReference type="ARBA" id="ARBA00012438"/>
    </source>
</evidence>
<dbReference type="EC" id="2.7.13.3" evidence="3"/>
<keyword evidence="18" id="KW-1185">Reference proteome</keyword>
<dbReference type="CDD" id="cd18773">
    <property type="entry name" value="PDC1_HK_sensor"/>
    <property type="match status" value="1"/>
</dbReference>
<evidence type="ECO:0000256" key="6">
    <source>
        <dbReference type="ARBA" id="ARBA00022679"/>
    </source>
</evidence>
<feature type="domain" description="HAMP" evidence="16">
    <location>
        <begin position="304"/>
        <end position="355"/>
    </location>
</feature>
<evidence type="ECO:0000256" key="13">
    <source>
        <dbReference type="SAM" id="Phobius"/>
    </source>
</evidence>
<dbReference type="SUPFAM" id="SSF55781">
    <property type="entry name" value="GAF domain-like"/>
    <property type="match status" value="1"/>
</dbReference>
<dbReference type="SMART" id="SM00065">
    <property type="entry name" value="GAF"/>
    <property type="match status" value="1"/>
</dbReference>
<accession>A0ABP8HA50</accession>
<proteinExistence type="predicted"/>
<dbReference type="InterPro" id="IPR001789">
    <property type="entry name" value="Sig_transdc_resp-reg_receiver"/>
</dbReference>
<dbReference type="InterPro" id="IPR003661">
    <property type="entry name" value="HisK_dim/P_dom"/>
</dbReference>
<reference evidence="18" key="1">
    <citation type="journal article" date="2019" name="Int. J. Syst. Evol. Microbiol.">
        <title>The Global Catalogue of Microorganisms (GCM) 10K type strain sequencing project: providing services to taxonomists for standard genome sequencing and annotation.</title>
        <authorList>
            <consortium name="The Broad Institute Genomics Platform"/>
            <consortium name="The Broad Institute Genome Sequencing Center for Infectious Disease"/>
            <person name="Wu L."/>
            <person name="Ma J."/>
        </authorList>
    </citation>
    <scope>NUCLEOTIDE SEQUENCE [LARGE SCALE GENOMIC DNA]</scope>
    <source>
        <strain evidence="18">JCM 17804</strain>
    </source>
</reference>
<keyword evidence="6" id="KW-0808">Transferase</keyword>
<dbReference type="Gene3D" id="3.30.565.10">
    <property type="entry name" value="Histidine kinase-like ATPase, C-terminal domain"/>
    <property type="match status" value="1"/>
</dbReference>
<dbReference type="Pfam" id="PF02518">
    <property type="entry name" value="HATPase_c"/>
    <property type="match status" value="1"/>
</dbReference>
<dbReference type="SMART" id="SM00387">
    <property type="entry name" value="HATPase_c"/>
    <property type="match status" value="1"/>
</dbReference>
<evidence type="ECO:0000256" key="5">
    <source>
        <dbReference type="ARBA" id="ARBA00022553"/>
    </source>
</evidence>
<dbReference type="InterPro" id="IPR003018">
    <property type="entry name" value="GAF"/>
</dbReference>
<feature type="modified residue" description="4-aspartylphosphate" evidence="11">
    <location>
        <position position="859"/>
    </location>
</feature>
<dbReference type="Pfam" id="PF13185">
    <property type="entry name" value="GAF_2"/>
    <property type="match status" value="1"/>
</dbReference>
<dbReference type="PROSITE" id="PS50110">
    <property type="entry name" value="RESPONSE_REGULATORY"/>
    <property type="match status" value="1"/>
</dbReference>
<keyword evidence="5 11" id="KW-0597">Phosphoprotein</keyword>
<dbReference type="InterPro" id="IPR036097">
    <property type="entry name" value="HisK_dim/P_sf"/>
</dbReference>
<feature type="transmembrane region" description="Helical" evidence="13">
    <location>
        <begin position="281"/>
        <end position="302"/>
    </location>
</feature>
<dbReference type="PRINTS" id="PR00344">
    <property type="entry name" value="BCTRLSENSOR"/>
</dbReference>
<name>A0ABP8HA50_9BURK</name>
<dbReference type="PROSITE" id="PS50885">
    <property type="entry name" value="HAMP"/>
    <property type="match status" value="1"/>
</dbReference>
<dbReference type="RefSeq" id="WP_345536796.1">
    <property type="nucleotide sequence ID" value="NZ_BAABGJ010000011.1"/>
</dbReference>
<dbReference type="CDD" id="cd18774">
    <property type="entry name" value="PDC2_HK_sensor"/>
    <property type="match status" value="1"/>
</dbReference>
<evidence type="ECO:0000313" key="17">
    <source>
        <dbReference type="EMBL" id="GAA4336528.1"/>
    </source>
</evidence>
<dbReference type="Pfam" id="PF02743">
    <property type="entry name" value="dCache_1"/>
    <property type="match status" value="1"/>
</dbReference>
<dbReference type="PROSITE" id="PS50109">
    <property type="entry name" value="HIS_KIN"/>
    <property type="match status" value="1"/>
</dbReference>
<evidence type="ECO:0000256" key="12">
    <source>
        <dbReference type="SAM" id="Coils"/>
    </source>
</evidence>
<dbReference type="InterPro" id="IPR005467">
    <property type="entry name" value="His_kinase_dom"/>
</dbReference>
<keyword evidence="9 13" id="KW-1133">Transmembrane helix</keyword>
<feature type="coiled-coil region" evidence="12">
    <location>
        <begin position="336"/>
        <end position="363"/>
    </location>
</feature>
<keyword evidence="8" id="KW-0418">Kinase</keyword>
<dbReference type="InterPro" id="IPR029016">
    <property type="entry name" value="GAF-like_dom_sf"/>
</dbReference>
<comment type="caution">
    <text evidence="17">The sequence shown here is derived from an EMBL/GenBank/DDBJ whole genome shotgun (WGS) entry which is preliminary data.</text>
</comment>
<comment type="catalytic activity">
    <reaction evidence="1">
        <text>ATP + protein L-histidine = ADP + protein N-phospho-L-histidine.</text>
        <dbReference type="EC" id="2.7.13.3"/>
    </reaction>
</comment>
<sequence>MRTIKLQRRLLLIVTAAILPLAVVCGLALDALLKAQRVQTQASILGVARAVATAVDSELRMTIASLQALALTDPLGATTTEGLADAYELAGAIRLSHPEWLDLLLASPDGRVLFSTERGLDLGDVRVIEPGSLQEAVRAREPVIGPMTPGPRGRQAFPVRVPILRDGEVRHVLTAVVEPEAITAVLQRQSAPEGWTVSVFDGRQRRVARNVDDDRMRGNAPSPTLLDLLARLGPRREGVGATTNVEGVRSLTAIARMDTAEWMVVVGASVASSEAASRRLFMAYGGGLLVSLLFGGLAAWWISRGVTRPMALLRTQADAMGRGETLPAQRSGVTEVDAVAEALATASEQRRRSEAERQKLLEAESLARSTAQAAQQRLARLGDVSTVLSQSLEEASTLAAIAQVIVPAIADLCRIDLLDEHGVLQRKLTHHADPARSEFIAKMVNGRSAPSDAPGSFPWAIATGKVFLMNLEGEASIARLEPGLQEFVRMLGLTAGCVVPLVARGRTIGVMAVLQAESQRHFSADDGALIVELAQRVALALDNVRLLQEARSAQLQAEQANRSKDEFLAMLGHELRNPLAPISLALQLIARRDPQAFARERQIIERQVKHLSRLVDDLLDVSRIVAGKIAPKFEPVDLRDVIARALELTLPALQQRERMPRVQMPSTPVPVRGDPLRLAQIVGNLLSNAAKFTAPGDAIRILLATDDTPQGPQAVLRVEDEGIGIAPELLPRVFERFVQGEQALHRAAGGLGLGLPIAQSLARLHGGAITVESKGPGLGTCFELRLPVQAAQDAPAAAADRVAAVTQSLSLLVVDDNRDAAEALASWLEIEGQQVRVATSAEEALERLAEERCDGAIIDIGLPGMSGYELAARLRADAATQSMALVALTGYGREADRQRALEAGFDDHFAKPAQPEILLACLVRVCAQGRGAATIGDKATSPSA</sequence>
<dbReference type="Gene3D" id="3.40.50.2300">
    <property type="match status" value="1"/>
</dbReference>
<dbReference type="SMART" id="SM00388">
    <property type="entry name" value="HisKA"/>
    <property type="match status" value="1"/>
</dbReference>
<dbReference type="CDD" id="cd00082">
    <property type="entry name" value="HisKA"/>
    <property type="match status" value="1"/>
</dbReference>
<dbReference type="Pfam" id="PF00072">
    <property type="entry name" value="Response_reg"/>
    <property type="match status" value="1"/>
</dbReference>
<dbReference type="InterPro" id="IPR033479">
    <property type="entry name" value="dCache_1"/>
</dbReference>
<protein>
    <recommendedName>
        <fullName evidence="3">histidine kinase</fullName>
        <ecNumber evidence="3">2.7.13.3</ecNumber>
    </recommendedName>
</protein>
<keyword evidence="4" id="KW-1003">Cell membrane</keyword>
<dbReference type="InterPro" id="IPR011006">
    <property type="entry name" value="CheY-like_superfamily"/>
</dbReference>
<dbReference type="PANTHER" id="PTHR43547">
    <property type="entry name" value="TWO-COMPONENT HISTIDINE KINASE"/>
    <property type="match status" value="1"/>
</dbReference>
<evidence type="ECO:0000256" key="9">
    <source>
        <dbReference type="ARBA" id="ARBA00022989"/>
    </source>
</evidence>
<dbReference type="EMBL" id="BAABGJ010000011">
    <property type="protein sequence ID" value="GAA4336528.1"/>
    <property type="molecule type" value="Genomic_DNA"/>
</dbReference>
<feature type="domain" description="Histidine kinase" evidence="14">
    <location>
        <begin position="570"/>
        <end position="790"/>
    </location>
</feature>
<dbReference type="InterPro" id="IPR004358">
    <property type="entry name" value="Sig_transdc_His_kin-like_C"/>
</dbReference>
<evidence type="ECO:0000256" key="2">
    <source>
        <dbReference type="ARBA" id="ARBA00004651"/>
    </source>
</evidence>
<evidence type="ECO:0000256" key="4">
    <source>
        <dbReference type="ARBA" id="ARBA00022475"/>
    </source>
</evidence>
<dbReference type="SMART" id="SM00448">
    <property type="entry name" value="REC"/>
    <property type="match status" value="1"/>
</dbReference>
<evidence type="ECO:0000256" key="10">
    <source>
        <dbReference type="ARBA" id="ARBA00023136"/>
    </source>
</evidence>
<evidence type="ECO:0000259" key="15">
    <source>
        <dbReference type="PROSITE" id="PS50110"/>
    </source>
</evidence>
<dbReference type="SUPFAM" id="SSF55874">
    <property type="entry name" value="ATPase domain of HSP90 chaperone/DNA topoisomerase II/histidine kinase"/>
    <property type="match status" value="1"/>
</dbReference>
<evidence type="ECO:0000256" key="8">
    <source>
        <dbReference type="ARBA" id="ARBA00022777"/>
    </source>
</evidence>
<evidence type="ECO:0000256" key="11">
    <source>
        <dbReference type="PROSITE-ProRule" id="PRU00169"/>
    </source>
</evidence>
<evidence type="ECO:0000259" key="14">
    <source>
        <dbReference type="PROSITE" id="PS50109"/>
    </source>
</evidence>
<dbReference type="Proteomes" id="UP001500975">
    <property type="component" value="Unassembled WGS sequence"/>
</dbReference>
<dbReference type="Pfam" id="PF00512">
    <property type="entry name" value="HisKA"/>
    <property type="match status" value="1"/>
</dbReference>
<evidence type="ECO:0000313" key="18">
    <source>
        <dbReference type="Proteomes" id="UP001500975"/>
    </source>
</evidence>
<comment type="subcellular location">
    <subcellularLocation>
        <location evidence="2">Cell membrane</location>
        <topology evidence="2">Multi-pass membrane protein</topology>
    </subcellularLocation>
</comment>
<dbReference type="SUPFAM" id="SSF52172">
    <property type="entry name" value="CheY-like"/>
    <property type="match status" value="1"/>
</dbReference>
<dbReference type="InterPro" id="IPR003594">
    <property type="entry name" value="HATPase_dom"/>
</dbReference>
<dbReference type="Gene3D" id="1.10.287.130">
    <property type="match status" value="1"/>
</dbReference>
<evidence type="ECO:0000256" key="1">
    <source>
        <dbReference type="ARBA" id="ARBA00000085"/>
    </source>
</evidence>
<keyword evidence="12" id="KW-0175">Coiled coil</keyword>
<keyword evidence="10 13" id="KW-0472">Membrane</keyword>